<dbReference type="OMA" id="CYIDFPI"/>
<dbReference type="AlphaFoldDB" id="G3ALT7"/>
<protein>
    <recommendedName>
        <fullName evidence="4">Stationary phase protein 5</fullName>
    </recommendedName>
</protein>
<name>G3ALT7_SPAPN</name>
<evidence type="ECO:0000313" key="2">
    <source>
        <dbReference type="EMBL" id="EGW32696.1"/>
    </source>
</evidence>
<reference evidence="2 3" key="1">
    <citation type="journal article" date="2011" name="Proc. Natl. Acad. Sci. U.S.A.">
        <title>Comparative genomics of xylose-fermenting fungi for enhanced biofuel production.</title>
        <authorList>
            <person name="Wohlbach D.J."/>
            <person name="Kuo A."/>
            <person name="Sato T.K."/>
            <person name="Potts K.M."/>
            <person name="Salamov A.A."/>
            <person name="LaButti K.M."/>
            <person name="Sun H."/>
            <person name="Clum A."/>
            <person name="Pangilinan J.L."/>
            <person name="Lindquist E.A."/>
            <person name="Lucas S."/>
            <person name="Lapidus A."/>
            <person name="Jin M."/>
            <person name="Gunawan C."/>
            <person name="Balan V."/>
            <person name="Dale B.E."/>
            <person name="Jeffries T.W."/>
            <person name="Zinkel R."/>
            <person name="Barry K.W."/>
            <person name="Grigoriev I.V."/>
            <person name="Gasch A.P."/>
        </authorList>
    </citation>
    <scope>NUCLEOTIDE SEQUENCE [LARGE SCALE GENOMIC DNA]</scope>
    <source>
        <strain evidence="3">NRRL Y-27907 / 11-Y1</strain>
    </source>
</reference>
<evidence type="ECO:0008006" key="4">
    <source>
        <dbReference type="Google" id="ProtNLM"/>
    </source>
</evidence>
<dbReference type="KEGG" id="spaa:SPAPADRAFT_60054"/>
<dbReference type="PANTHER" id="PTHR42342:SF1">
    <property type="entry name" value="STATIONARY PHASE PROTEIN 5"/>
    <property type="match status" value="1"/>
</dbReference>
<feature type="coiled-coil region" evidence="1">
    <location>
        <begin position="257"/>
        <end position="284"/>
    </location>
</feature>
<sequence length="418" mass="48446">MSMQRLTRNISKRIQRVLEEIAERLAHPHQLQPVPIPVRVPVPVRGRPRGPHGIPHRSNFACPGLQIRRFFCSFTGGNPNWTYHQMNSNFPGRGKTWFGKYNIFQRFYSFAGKRAVGGSRILQSLDHSFMFHNFSQAYQSNFRLKLYQQNVRLTYRTIFNRLREKYQIYGGLTQANVFAGTNHTFNYKQKFNPTIRLNLSLTPQHHKITLQLARSDSSATTQEKLECNQLNVGCYIDFPINFNLNIPQETILTEETFEEMMFNIKMFEQKLKDLKKDLTNLFELGELPIKYISDKNVLRIYFPNCDREKLENLCKEKNVTGGIIFEEDCENYPEPAMMMAPSSSGSVGESDILSCYYGTNESESSCESQSDLFSTSEEFHPLSEDDIVRPEFAMGTMPINMDPVISDCDEYYWISSSH</sequence>
<dbReference type="InParanoid" id="G3ALT7"/>
<dbReference type="GO" id="GO:0070628">
    <property type="term" value="F:proteasome binding"/>
    <property type="evidence" value="ECO:0007669"/>
    <property type="project" value="InterPro"/>
</dbReference>
<organism evidence="3">
    <name type="scientific">Spathaspora passalidarum (strain NRRL Y-27907 / 11-Y1)</name>
    <dbReference type="NCBI Taxonomy" id="619300"/>
    <lineage>
        <taxon>Eukaryota</taxon>
        <taxon>Fungi</taxon>
        <taxon>Dikarya</taxon>
        <taxon>Ascomycota</taxon>
        <taxon>Saccharomycotina</taxon>
        <taxon>Pichiomycetes</taxon>
        <taxon>Debaryomycetaceae</taxon>
        <taxon>Spathaspora</taxon>
    </lineage>
</organism>
<dbReference type="eggNOG" id="ENOG502S2SB">
    <property type="taxonomic scope" value="Eukaryota"/>
</dbReference>
<dbReference type="PANTHER" id="PTHR42342">
    <property type="entry name" value="STATIONARY PHASE PROTEIN 5"/>
    <property type="match status" value="1"/>
</dbReference>
<evidence type="ECO:0000313" key="3">
    <source>
        <dbReference type="Proteomes" id="UP000000709"/>
    </source>
</evidence>
<proteinExistence type="predicted"/>
<dbReference type="RefSeq" id="XP_007374211.1">
    <property type="nucleotide sequence ID" value="XM_007374149.1"/>
</dbReference>
<keyword evidence="1" id="KW-0175">Coiled coil</keyword>
<gene>
    <name evidence="2" type="ORF">SPAPADRAFT_60054</name>
</gene>
<dbReference type="InterPro" id="IPR038816">
    <property type="entry name" value="Stationary_phase_5"/>
</dbReference>
<dbReference type="OrthoDB" id="416253at2759"/>
<dbReference type="GO" id="GO:0043248">
    <property type="term" value="P:proteasome assembly"/>
    <property type="evidence" value="ECO:0007669"/>
    <property type="project" value="TreeGrafter"/>
</dbReference>
<evidence type="ECO:0000256" key="1">
    <source>
        <dbReference type="SAM" id="Coils"/>
    </source>
</evidence>
<dbReference type="GeneID" id="18873200"/>
<keyword evidence="3" id="KW-1185">Reference proteome</keyword>
<dbReference type="Proteomes" id="UP000000709">
    <property type="component" value="Unassembled WGS sequence"/>
</dbReference>
<dbReference type="HOGENOM" id="CLU_741848_0_0_1"/>
<accession>G3ALT7</accession>
<dbReference type="EMBL" id="GL996501">
    <property type="protein sequence ID" value="EGW32696.1"/>
    <property type="molecule type" value="Genomic_DNA"/>
</dbReference>